<protein>
    <submittedName>
        <fullName evidence="1">Uncharacterized protein</fullName>
    </submittedName>
</protein>
<sequence>MDANPSETAVHEAALGTDMSGLWVRDNTKNINLGPYLRAHGHSEEEAIRLAAKPYIQQWSREDKEGSNPLAWIVGTYEADGVTLRRQIVYHIGDWDEPFHGNSTLFGDTAGIVHRHTAWAPQRLADTGVAHVTTSDTPKGREETSRWIQMVDGRRCMVVQRTFQPKPGPVPGASVNETSCATEHFFLQ</sequence>
<reference evidence="1" key="1">
    <citation type="submission" date="2021-01" db="EMBL/GenBank/DDBJ databases">
        <authorList>
            <person name="Corre E."/>
            <person name="Pelletier E."/>
            <person name="Niang G."/>
            <person name="Scheremetjew M."/>
            <person name="Finn R."/>
            <person name="Kale V."/>
            <person name="Holt S."/>
            <person name="Cochrane G."/>
            <person name="Meng A."/>
            <person name="Brown T."/>
            <person name="Cohen L."/>
        </authorList>
    </citation>
    <scope>NUCLEOTIDE SEQUENCE</scope>
    <source>
        <strain evidence="1">CCMP1594</strain>
    </source>
</reference>
<gene>
    <name evidence="1" type="ORF">EGYM00163_LOCUS29895</name>
</gene>
<proteinExistence type="predicted"/>
<name>A0A7S4FXW2_9EUGL</name>
<organism evidence="1">
    <name type="scientific">Eutreptiella gymnastica</name>
    <dbReference type="NCBI Taxonomy" id="73025"/>
    <lineage>
        <taxon>Eukaryota</taxon>
        <taxon>Discoba</taxon>
        <taxon>Euglenozoa</taxon>
        <taxon>Euglenida</taxon>
        <taxon>Spirocuta</taxon>
        <taxon>Euglenophyceae</taxon>
        <taxon>Eutreptiales</taxon>
        <taxon>Eutreptiaceae</taxon>
        <taxon>Eutreptiella</taxon>
    </lineage>
</organism>
<dbReference type="EMBL" id="HBJA01085787">
    <property type="protein sequence ID" value="CAE0818727.1"/>
    <property type="molecule type" value="Transcribed_RNA"/>
</dbReference>
<dbReference type="AlphaFoldDB" id="A0A7S4FXW2"/>
<evidence type="ECO:0000313" key="1">
    <source>
        <dbReference type="EMBL" id="CAE0818727.1"/>
    </source>
</evidence>
<accession>A0A7S4FXW2</accession>